<evidence type="ECO:0000313" key="5">
    <source>
        <dbReference type="Proteomes" id="UP000677228"/>
    </source>
</evidence>
<dbReference type="EMBL" id="CAJOBA010037734">
    <property type="protein sequence ID" value="CAF4047664.1"/>
    <property type="molecule type" value="Genomic_DNA"/>
</dbReference>
<evidence type="ECO:0000256" key="1">
    <source>
        <dbReference type="SAM" id="MobiDB-lite"/>
    </source>
</evidence>
<feature type="domain" description="Mon2 C-terminal" evidence="2">
    <location>
        <begin position="2"/>
        <end position="220"/>
    </location>
</feature>
<dbReference type="AlphaFoldDB" id="A0A8S2EU79"/>
<feature type="compositionally biased region" description="Low complexity" evidence="1">
    <location>
        <begin position="213"/>
        <end position="226"/>
    </location>
</feature>
<feature type="domain" description="Mon2 C-terminal" evidence="2">
    <location>
        <begin position="514"/>
        <end position="720"/>
    </location>
</feature>
<dbReference type="EMBL" id="CAJNOK010016186">
    <property type="protein sequence ID" value="CAF1240213.1"/>
    <property type="molecule type" value="Genomic_DNA"/>
</dbReference>
<evidence type="ECO:0000313" key="4">
    <source>
        <dbReference type="EMBL" id="CAF4047664.1"/>
    </source>
</evidence>
<proteinExistence type="predicted"/>
<feature type="domain" description="Mon2 C-terminal" evidence="2">
    <location>
        <begin position="242"/>
        <end position="509"/>
    </location>
</feature>
<evidence type="ECO:0000313" key="3">
    <source>
        <dbReference type="EMBL" id="CAF1240213.1"/>
    </source>
</evidence>
<dbReference type="InterPro" id="IPR032817">
    <property type="entry name" value="Mon2_C"/>
</dbReference>
<name>A0A8S2EU79_9BILA</name>
<dbReference type="SUPFAM" id="SSF48371">
    <property type="entry name" value="ARM repeat"/>
    <property type="match status" value="1"/>
</dbReference>
<accession>A0A8S2EU79</accession>
<feature type="region of interest" description="Disordered" evidence="1">
    <location>
        <begin position="213"/>
        <end position="244"/>
    </location>
</feature>
<reference evidence="3" key="1">
    <citation type="submission" date="2021-02" db="EMBL/GenBank/DDBJ databases">
        <authorList>
            <person name="Nowell W R."/>
        </authorList>
    </citation>
    <scope>NUCLEOTIDE SEQUENCE</scope>
</reference>
<dbReference type="Pfam" id="PF16206">
    <property type="entry name" value="Mon2_C"/>
    <property type="match status" value="3"/>
</dbReference>
<dbReference type="Proteomes" id="UP000677228">
    <property type="component" value="Unassembled WGS sequence"/>
</dbReference>
<gene>
    <name evidence="3" type="ORF">OVA965_LOCUS25787</name>
    <name evidence="4" type="ORF">TMI583_LOCUS26518</name>
</gene>
<organism evidence="3 5">
    <name type="scientific">Didymodactylos carnosus</name>
    <dbReference type="NCBI Taxonomy" id="1234261"/>
    <lineage>
        <taxon>Eukaryota</taxon>
        <taxon>Metazoa</taxon>
        <taxon>Spiralia</taxon>
        <taxon>Gnathifera</taxon>
        <taxon>Rotifera</taxon>
        <taxon>Eurotatoria</taxon>
        <taxon>Bdelloidea</taxon>
        <taxon>Philodinida</taxon>
        <taxon>Philodinidae</taxon>
        <taxon>Didymodactylos</taxon>
    </lineage>
</organism>
<sequence length="724" mass="82758">MALSAIGLLWNMTDYLFRMKEQEQQLKNVNDFLDINEIYDNLTPIEELWMILYRKLSELTIDQRPAIRKSSSSTLFTMITSHGQLLSEYAWNILLWQVLFPLFEQVEQLFHTSSKEREQQQQQIRSANATSAQDIMMHHSRDTPEKQWAETYVMILTGITRTVQIKKEFLSKLDDFPKVWTILLTNIEKSSLAKNPEIALAALKCFNELVSPASSSTTTTTKTVSVDIHSTKQRTPPPSTSSDDQQLWHQAWVVWLNIGRCCTKCPPEKVIVIDRYDSNIPSQNFLTYYIDIFPNIIQHIWSTEFLYNQKDFEQFSSIVEHILAVPIHSDMALFLIPTDVNLTVLQESAFKAMDFVRKNLKESSSHTTQSPLLPLLFQRLLVLSSYAINPPIFDCTDGNNNKKLITTKQQQSNTQQNNNLLLKSSGGDHSNNISFVPFSEKILRMTVGLYEDVGTHPSVIESGTLQTIIQTLQVPLSMKYNCPSPSTWKLAIECFFRVLKVGLVVARKYRYLAPADSAIDEIQRDELIDCQVIELIRDDILPYANVLTETFLTKILNILNRGSIYSYATDNFIDIDSSRRLREEFSKVCFETLLKYSFINETSSSFSSTNDGMLITKLALSSMLNRCKEIMQKYAHDERLHGKCPLPRPRTAEMISVLKALGTLITALKKAPKNSVELTIWHQLIDLYPCLVECTTSPAQQICTAVKETLHHYFALLAPPSSSR</sequence>
<dbReference type="Proteomes" id="UP000682733">
    <property type="component" value="Unassembled WGS sequence"/>
</dbReference>
<comment type="caution">
    <text evidence="3">The sequence shown here is derived from an EMBL/GenBank/DDBJ whole genome shotgun (WGS) entry which is preliminary data.</text>
</comment>
<dbReference type="InterPro" id="IPR016024">
    <property type="entry name" value="ARM-type_fold"/>
</dbReference>
<protein>
    <recommendedName>
        <fullName evidence="2">Mon2 C-terminal domain-containing protein</fullName>
    </recommendedName>
</protein>
<evidence type="ECO:0000259" key="2">
    <source>
        <dbReference type="Pfam" id="PF16206"/>
    </source>
</evidence>